<protein>
    <submittedName>
        <fullName evidence="1">Uncharacterized protein</fullName>
    </submittedName>
</protein>
<dbReference type="AlphaFoldDB" id="A0A3B3YYW4"/>
<organism evidence="1 2">
    <name type="scientific">Poecilia mexicana</name>
    <dbReference type="NCBI Taxonomy" id="48701"/>
    <lineage>
        <taxon>Eukaryota</taxon>
        <taxon>Metazoa</taxon>
        <taxon>Chordata</taxon>
        <taxon>Craniata</taxon>
        <taxon>Vertebrata</taxon>
        <taxon>Euteleostomi</taxon>
        <taxon>Actinopterygii</taxon>
        <taxon>Neopterygii</taxon>
        <taxon>Teleostei</taxon>
        <taxon>Neoteleostei</taxon>
        <taxon>Acanthomorphata</taxon>
        <taxon>Ovalentaria</taxon>
        <taxon>Atherinomorphae</taxon>
        <taxon>Cyprinodontiformes</taxon>
        <taxon>Poeciliidae</taxon>
        <taxon>Poeciliinae</taxon>
        <taxon>Poecilia</taxon>
    </lineage>
</organism>
<evidence type="ECO:0000313" key="1">
    <source>
        <dbReference type="Ensembl" id="ENSPMEP00000032577.1"/>
    </source>
</evidence>
<reference evidence="1" key="2">
    <citation type="submission" date="2025-09" db="UniProtKB">
        <authorList>
            <consortium name="Ensembl"/>
        </authorList>
    </citation>
    <scope>IDENTIFICATION</scope>
</reference>
<keyword evidence="2" id="KW-1185">Reference proteome</keyword>
<proteinExistence type="predicted"/>
<dbReference type="Proteomes" id="UP000261480">
    <property type="component" value="Unplaced"/>
</dbReference>
<sequence length="57" mass="6840">MQHYKVGLHRVQYNIYVCLHMSTSIHPSIHPFSFTLVPQFETDHHQSETENLQTHFF</sequence>
<accession>A0A3B3YYW4</accession>
<name>A0A3B3YYW4_9TELE</name>
<evidence type="ECO:0000313" key="2">
    <source>
        <dbReference type="Proteomes" id="UP000261480"/>
    </source>
</evidence>
<reference evidence="1" key="1">
    <citation type="submission" date="2025-08" db="UniProtKB">
        <authorList>
            <consortium name="Ensembl"/>
        </authorList>
    </citation>
    <scope>IDENTIFICATION</scope>
</reference>
<dbReference type="Ensembl" id="ENSPMET00000026615.1">
    <property type="protein sequence ID" value="ENSPMEP00000032577.1"/>
    <property type="gene ID" value="ENSPMEG00000020534.1"/>
</dbReference>